<feature type="domain" description="Factor of DNA methylation 1-5/IDN2" evidence="5">
    <location>
        <begin position="561"/>
        <end position="685"/>
    </location>
</feature>
<dbReference type="GO" id="GO:0080188">
    <property type="term" value="P:gene silencing by siRNA-directed DNA methylation"/>
    <property type="evidence" value="ECO:0007669"/>
    <property type="project" value="InterPro"/>
</dbReference>
<dbReference type="InterPro" id="IPR005380">
    <property type="entry name" value="XS_domain"/>
</dbReference>
<dbReference type="InterPro" id="IPR038588">
    <property type="entry name" value="XS_domain_sf"/>
</dbReference>
<keyword evidence="1 3" id="KW-0175">Coiled coil</keyword>
<dbReference type="Pfam" id="PF03468">
    <property type="entry name" value="XS"/>
    <property type="match status" value="1"/>
</dbReference>
<reference evidence="7" key="1">
    <citation type="submission" date="2021-08" db="EMBL/GenBank/DDBJ databases">
        <title>WGS assembly of Ceratopteris richardii.</title>
        <authorList>
            <person name="Marchant D.B."/>
            <person name="Chen G."/>
            <person name="Jenkins J."/>
            <person name="Shu S."/>
            <person name="Leebens-Mack J."/>
            <person name="Grimwood J."/>
            <person name="Schmutz J."/>
            <person name="Soltis P."/>
            <person name="Soltis D."/>
            <person name="Chen Z.-H."/>
        </authorList>
    </citation>
    <scope>NUCLEOTIDE SEQUENCE</scope>
    <source>
        <strain evidence="7">Whitten #5841</strain>
        <tissue evidence="7">Leaf</tissue>
    </source>
</reference>
<evidence type="ECO:0000256" key="3">
    <source>
        <dbReference type="SAM" id="Coils"/>
    </source>
</evidence>
<sequence>MRGVFFKNTQLYVIFTIESIAHYAGWNRTESIQLPFPCASLFVRKMDSSNSSSESGDCACDEVEEFEDLATEELEKGTISVYNRNGELWCPFCFAKKKVQYKYGELVQHAAGVARGKRGLEAAGKHKALLKYLKMHMSNMEEPPKERVVRLEQQTPISETTVRDEKLVWPWMGIIVNINNSVIVDGKRVGPGNNEIKSRFSRFNLKDVQTKWNYQGHLGVAILEFQKDMIGYGDAQDFERSFMEVGRCKRDWETKRISSEGPGKELYGWIANQQDYNKEDVIGKHLRNKGNLRTVAEVNTAWLQQNNQLVQNLDATIQNQNQMLQDSNRQVLSLQSMVAKTEKARHDAELARRCMEQLHKEELHAVEQEANRAMQMREDEIKKDQQKLIIELEKVQIRCNELEMQEVHNKTEQMKREKEINENETKMQLYRRIEDLYKAQEAKKLLLIKKQEGESNSLLVDQHKQQKLLVNRHRVEQEIQAVEAVLETKKLEANQGLEGISRMQTLEDKLEELKAHKEDLEELNKCLTYKERELNDEVQNAHKVAVKVLEKKGDEKHVGVKKMGDLDQEPWKVACKKKFKDSPDGWEVHFATAVSQWDERVRDVQWDPFKVIEVGEGHEWRLNDNDEKLIELREEYGEAVFDTVTTALEELQKYNASGRYPVPIPWNYIQNRKATLGEVIQFLGTEPAKRAGKRKRRA</sequence>
<dbReference type="InterPro" id="IPR005381">
    <property type="entry name" value="Znf-XS_domain"/>
</dbReference>
<accession>A0A8T2SXQ6</accession>
<feature type="coiled-coil region" evidence="3">
    <location>
        <begin position="363"/>
        <end position="424"/>
    </location>
</feature>
<evidence type="ECO:0000259" key="5">
    <source>
        <dbReference type="Pfam" id="PF03469"/>
    </source>
</evidence>
<dbReference type="InterPro" id="IPR045177">
    <property type="entry name" value="FDM1-5/IDN2"/>
</dbReference>
<name>A0A8T2SXQ6_CERRI</name>
<dbReference type="Gene3D" id="3.30.70.2890">
    <property type="entry name" value="XS domain"/>
    <property type="match status" value="1"/>
</dbReference>
<dbReference type="OrthoDB" id="1892195at2759"/>
<evidence type="ECO:0000259" key="6">
    <source>
        <dbReference type="Pfam" id="PF03470"/>
    </source>
</evidence>
<feature type="domain" description="XS" evidence="4">
    <location>
        <begin position="164"/>
        <end position="277"/>
    </location>
</feature>
<comment type="caution">
    <text evidence="7">The sequence shown here is derived from an EMBL/GenBank/DDBJ whole genome shotgun (WGS) entry which is preliminary data.</text>
</comment>
<evidence type="ECO:0000256" key="2">
    <source>
        <dbReference type="ARBA" id="ARBA00023158"/>
    </source>
</evidence>
<organism evidence="7 8">
    <name type="scientific">Ceratopteris richardii</name>
    <name type="common">Triangle waterfern</name>
    <dbReference type="NCBI Taxonomy" id="49495"/>
    <lineage>
        <taxon>Eukaryota</taxon>
        <taxon>Viridiplantae</taxon>
        <taxon>Streptophyta</taxon>
        <taxon>Embryophyta</taxon>
        <taxon>Tracheophyta</taxon>
        <taxon>Polypodiopsida</taxon>
        <taxon>Polypodiidae</taxon>
        <taxon>Polypodiales</taxon>
        <taxon>Pteridineae</taxon>
        <taxon>Pteridaceae</taxon>
        <taxon>Parkerioideae</taxon>
        <taxon>Ceratopteris</taxon>
    </lineage>
</organism>
<proteinExistence type="predicted"/>
<dbReference type="Proteomes" id="UP000825935">
    <property type="component" value="Chromosome 17"/>
</dbReference>
<evidence type="ECO:0000313" key="8">
    <source>
        <dbReference type="Proteomes" id="UP000825935"/>
    </source>
</evidence>
<dbReference type="Pfam" id="PF03469">
    <property type="entry name" value="XH"/>
    <property type="match status" value="1"/>
</dbReference>
<dbReference type="Pfam" id="PF03470">
    <property type="entry name" value="zf-XS"/>
    <property type="match status" value="1"/>
</dbReference>
<feature type="domain" description="Zinc finger-XS" evidence="6">
    <location>
        <begin position="90"/>
        <end position="121"/>
    </location>
</feature>
<feature type="coiled-coil region" evidence="3">
    <location>
        <begin position="472"/>
        <end position="537"/>
    </location>
</feature>
<dbReference type="PANTHER" id="PTHR21596:SF3">
    <property type="entry name" value="FACTOR OF DNA METHYLATION 1-RELATED"/>
    <property type="match status" value="1"/>
</dbReference>
<dbReference type="PANTHER" id="PTHR21596">
    <property type="entry name" value="RIBONUCLEASE P SUBUNIT P38"/>
    <property type="match status" value="1"/>
</dbReference>
<dbReference type="AlphaFoldDB" id="A0A8T2SXQ6"/>
<evidence type="ECO:0000256" key="1">
    <source>
        <dbReference type="ARBA" id="ARBA00023054"/>
    </source>
</evidence>
<keyword evidence="8" id="KW-1185">Reference proteome</keyword>
<keyword evidence="2" id="KW-0943">RNA-mediated gene silencing</keyword>
<dbReference type="OMA" id="DCDHDEK"/>
<dbReference type="EMBL" id="CM035422">
    <property type="protein sequence ID" value="KAH7372850.1"/>
    <property type="molecule type" value="Genomic_DNA"/>
</dbReference>
<dbReference type="InterPro" id="IPR005379">
    <property type="entry name" value="FDM1-5/IDN2_XH"/>
</dbReference>
<evidence type="ECO:0000313" key="7">
    <source>
        <dbReference type="EMBL" id="KAH7372850.1"/>
    </source>
</evidence>
<evidence type="ECO:0000259" key="4">
    <source>
        <dbReference type="Pfam" id="PF03468"/>
    </source>
</evidence>
<protein>
    <submittedName>
        <fullName evidence="7">Uncharacterized protein</fullName>
    </submittedName>
</protein>
<gene>
    <name evidence="7" type="ORF">KP509_17G024800</name>
</gene>